<evidence type="ECO:0000313" key="2">
    <source>
        <dbReference type="Proteomes" id="UP000603227"/>
    </source>
</evidence>
<proteinExistence type="predicted"/>
<reference evidence="1" key="1">
    <citation type="journal article" date="2014" name="Int. J. Syst. Evol. Microbiol.">
        <title>Complete genome sequence of Corynebacterium casei LMG S-19264T (=DSM 44701T), isolated from a smear-ripened cheese.</title>
        <authorList>
            <consortium name="US DOE Joint Genome Institute (JGI-PGF)"/>
            <person name="Walter F."/>
            <person name="Albersmeier A."/>
            <person name="Kalinowski J."/>
            <person name="Ruckert C."/>
        </authorList>
    </citation>
    <scope>NUCLEOTIDE SEQUENCE</scope>
    <source>
        <strain evidence="1">CGMCC 4.7403</strain>
    </source>
</reference>
<gene>
    <name evidence="1" type="ORF">GCM10017771_44130</name>
</gene>
<sequence length="59" mass="7067">MAEPRQQTRKYEVMMHVRRVRQGKVTHLTLWFALDEPRTRRIPDRAVTCRACAEAEQSR</sequence>
<dbReference type="Proteomes" id="UP000603227">
    <property type="component" value="Unassembled WGS sequence"/>
</dbReference>
<reference evidence="1" key="2">
    <citation type="submission" date="2020-09" db="EMBL/GenBank/DDBJ databases">
        <authorList>
            <person name="Sun Q."/>
            <person name="Zhou Y."/>
        </authorList>
    </citation>
    <scope>NUCLEOTIDE SEQUENCE</scope>
    <source>
        <strain evidence="1">CGMCC 4.7403</strain>
    </source>
</reference>
<keyword evidence="2" id="KW-1185">Reference proteome</keyword>
<dbReference type="EMBL" id="BNAT01000015">
    <property type="protein sequence ID" value="GHE28818.1"/>
    <property type="molecule type" value="Genomic_DNA"/>
</dbReference>
<organism evidence="1 2">
    <name type="scientific">Streptomyces capitiformicae</name>
    <dbReference type="NCBI Taxonomy" id="2014920"/>
    <lineage>
        <taxon>Bacteria</taxon>
        <taxon>Bacillati</taxon>
        <taxon>Actinomycetota</taxon>
        <taxon>Actinomycetes</taxon>
        <taxon>Kitasatosporales</taxon>
        <taxon>Streptomycetaceae</taxon>
        <taxon>Streptomyces</taxon>
    </lineage>
</organism>
<dbReference type="AlphaFoldDB" id="A0A918YYN6"/>
<evidence type="ECO:0000313" key="1">
    <source>
        <dbReference type="EMBL" id="GHE28818.1"/>
    </source>
</evidence>
<protein>
    <submittedName>
        <fullName evidence="1">Uncharacterized protein</fullName>
    </submittedName>
</protein>
<name>A0A918YYN6_9ACTN</name>
<comment type="caution">
    <text evidence="1">The sequence shown here is derived from an EMBL/GenBank/DDBJ whole genome shotgun (WGS) entry which is preliminary data.</text>
</comment>
<accession>A0A918YYN6</accession>